<evidence type="ECO:0000313" key="3">
    <source>
        <dbReference type="Proteomes" id="UP000247555"/>
    </source>
</evidence>
<comment type="caution">
    <text evidence="2">The sequence shown here is derived from an EMBL/GenBank/DDBJ whole genome shotgun (WGS) entry which is preliminary data.</text>
</comment>
<dbReference type="InterPro" id="IPR000719">
    <property type="entry name" value="Prot_kinase_dom"/>
</dbReference>
<dbReference type="PROSITE" id="PS50011">
    <property type="entry name" value="PROTEIN_KINASE_DOM"/>
    <property type="match status" value="1"/>
</dbReference>
<dbReference type="Gene3D" id="1.10.510.10">
    <property type="entry name" value="Transferase(Phosphotransferase) domain 1"/>
    <property type="match status" value="1"/>
</dbReference>
<organism evidence="2 3">
    <name type="scientific">Rivihabitans pingtungensis</name>
    <dbReference type="NCBI Taxonomy" id="1054498"/>
    <lineage>
        <taxon>Bacteria</taxon>
        <taxon>Pseudomonadati</taxon>
        <taxon>Pseudomonadota</taxon>
        <taxon>Betaproteobacteria</taxon>
        <taxon>Neisseriales</taxon>
        <taxon>Aquaspirillaceae</taxon>
        <taxon>Rivihabitans</taxon>
    </lineage>
</organism>
<evidence type="ECO:0000313" key="2">
    <source>
        <dbReference type="EMBL" id="PXX74489.1"/>
    </source>
</evidence>
<dbReference type="OrthoDB" id="1022767at2"/>
<name>A0A318KRA0_9NEIS</name>
<proteinExistence type="predicted"/>
<feature type="domain" description="Protein kinase" evidence="1">
    <location>
        <begin position="1"/>
        <end position="345"/>
    </location>
</feature>
<sequence length="499" mass="56380">MAKIITVTASDGTTVRFFDEVKAQGGVKDVMFSPDKSYVVAFYREKATAATRERLLEITGRYRENIFNKEGGSYLQKLFCWPSAVVEHNQRLGVVVPFYRDIFFFKHGSQNNDQLGIRHKEKVGKWFATPTHRAKYLDSRELGDWRLHLQVCLMLARAVRRMHMAGLSHSDLGYNNCLVDPTTGQACLIDLDGLVVPGKHPPSVIGTPDFIAPEVVKTAHMPIGDADRKLPSRVTDLHALAVMIYMYLLYRHPLRGDKFHDTDASRDDELMMGERALFIEHPQDASNRIKPANLKSSELPWKDTAKIPYSVTGPYLSELFSRAFVNGLHNPLQRPAAEEWETALVKTVDLLQPCANSACGQKWYPFDNTYAPRCPFCGTPHQGKLPVLNLYSPVTQGKFMPDGHRVMVYSGQSLFRWHENRFIFPNEKLQEQDAKRVGYFQQHHGNWYLVNERLTSMRNMSTKTPIAPGESVLLEEGLQILLSTDAGGRLVAVQMAGAG</sequence>
<dbReference type="RefSeq" id="WP_110392086.1">
    <property type="nucleotide sequence ID" value="NZ_QJKI01000032.1"/>
</dbReference>
<keyword evidence="2" id="KW-0808">Transferase</keyword>
<keyword evidence="2" id="KW-0418">Kinase</keyword>
<evidence type="ECO:0000259" key="1">
    <source>
        <dbReference type="PROSITE" id="PS50011"/>
    </source>
</evidence>
<dbReference type="AlphaFoldDB" id="A0A318KRA0"/>
<accession>A0A318KRA0</accession>
<dbReference type="GO" id="GO:0005524">
    <property type="term" value="F:ATP binding"/>
    <property type="evidence" value="ECO:0007669"/>
    <property type="project" value="InterPro"/>
</dbReference>
<keyword evidence="3" id="KW-1185">Reference proteome</keyword>
<dbReference type="EMBL" id="QJKI01000032">
    <property type="protein sequence ID" value="PXX74489.1"/>
    <property type="molecule type" value="Genomic_DNA"/>
</dbReference>
<reference evidence="2 3" key="1">
    <citation type="submission" date="2018-05" db="EMBL/GenBank/DDBJ databases">
        <title>Genomic Encyclopedia of Type Strains, Phase IV (KMG-IV): sequencing the most valuable type-strain genomes for metagenomic binning, comparative biology and taxonomic classification.</title>
        <authorList>
            <person name="Goeker M."/>
        </authorList>
    </citation>
    <scope>NUCLEOTIDE SEQUENCE [LARGE SCALE GENOMIC DNA]</scope>
    <source>
        <strain evidence="2 3">DSM 29661</strain>
    </source>
</reference>
<protein>
    <submittedName>
        <fullName evidence="2">Protein kinase-like protein</fullName>
    </submittedName>
</protein>
<dbReference type="Pfam" id="PF00069">
    <property type="entry name" value="Pkinase"/>
    <property type="match status" value="1"/>
</dbReference>
<dbReference type="Proteomes" id="UP000247555">
    <property type="component" value="Unassembled WGS sequence"/>
</dbReference>
<dbReference type="GO" id="GO:0004672">
    <property type="term" value="F:protein kinase activity"/>
    <property type="evidence" value="ECO:0007669"/>
    <property type="project" value="InterPro"/>
</dbReference>
<dbReference type="InterPro" id="IPR011009">
    <property type="entry name" value="Kinase-like_dom_sf"/>
</dbReference>
<gene>
    <name evidence="2" type="ORF">DFR34_13231</name>
</gene>
<dbReference type="SUPFAM" id="SSF56112">
    <property type="entry name" value="Protein kinase-like (PK-like)"/>
    <property type="match status" value="1"/>
</dbReference>